<dbReference type="GO" id="GO:0016705">
    <property type="term" value="F:oxidoreductase activity, acting on paired donors, with incorporation or reduction of molecular oxygen"/>
    <property type="evidence" value="ECO:0007669"/>
    <property type="project" value="UniProtKB-ARBA"/>
</dbReference>
<dbReference type="InterPro" id="IPR027443">
    <property type="entry name" value="IPNS-like_sf"/>
</dbReference>
<comment type="caution">
    <text evidence="6">The sequence shown here is derived from an EMBL/GenBank/DDBJ whole genome shotgun (WGS) entry which is preliminary data.</text>
</comment>
<dbReference type="Pfam" id="PF03171">
    <property type="entry name" value="2OG-FeII_Oxy"/>
    <property type="match status" value="3"/>
</dbReference>
<dbReference type="PANTHER" id="PTHR47991">
    <property type="entry name" value="OXOGLUTARATE/IRON-DEPENDENT DIOXYGENASE"/>
    <property type="match status" value="1"/>
</dbReference>
<feature type="region of interest" description="Disordered" evidence="4">
    <location>
        <begin position="490"/>
        <end position="552"/>
    </location>
</feature>
<evidence type="ECO:0000313" key="6">
    <source>
        <dbReference type="EMBL" id="KAK3026177.1"/>
    </source>
</evidence>
<sequence>MLKLVSSWSNVQSLPEDYVFPRDKRPGEVIAPLCKTIPVINLQDAIANNRNDMVQQIVNASQEYGFFQVINHGVSEALMDDTMKLFKDFFDMPDEDKASVYSEDPSDVYGLQVFKDGQWIGVEPITNAIVVNIGHQLQLKFQAGNLQVAKLGYRKFDLRRYMKMEDHDFGLCNEKYVPESYIFPQEERPGELLIPICHNIPVIDLGKAASTEHPNTIEQILKAGQQFGFFQVVNHGISEDITNDTVRVLKDFFGMPAEEKVSSTTANRSGWVYTSSTGYAKDGVHLWRENIKHPCHPLEECMQLWPENPSKYREAVAAYLLEMGRLSLRILKLICEGLGLEPGYFEESSEVQLLSANMYPPCPDPSLTLGLLRHCDPSLITILFQGNVSGLQVFKDGHWIGVGALSNAFLVNIGNQLEIISNGKLRSAEHRVVTNSSEARTTIATFINPSPDCIVEPATTLLNDDNPPHYKPFLYKDFVHYSKAFGPDTEAIQKGGGSNGKGGRRLQGQMRKRKGREGSGRRQEGGDGDGPGQGREGELGEGDKGVGNRDGEENAVAEGADDEVLGEGFLESYVFPQEDRPGKLLIPICQNFPVIDLGKAATIEHPNTIKQIVKAGQEFGCFQVVNHGISEDIINDTVRVFKDFLGMPAKEKASSTIANRNGWVYTASSDYARDGIHLWRDNIKHPCHPLEECMQLWPEKPSKFREAVAAYLVEIGRLSLRILKLICEALGLEPGYFEESSEVQVLSASIYPPCPDPSLTLGLVKHTDPSLITILFEGDVSGFQVFKDGHWIGVGTLSNAFLVNIGNQLEIISNGKLKSAEHRAVTNSSEARATIATFINPSFDCVIEPAKALVNDLNPQLYKPFQYKDFVSTSNAFGHHSPTFLHCRSKSPNKPSPPSIIDDLATIVAYDDLVSTAVDDDLASVVRGTIIDPLNPRFDGGKLVLDSLLTLSRYDGDCQEIMDVLISNWSNVQSLPKSYVFPSGRRPGNQIVPLCKDIPVVDLGKAEGVDRSETVQKILKASQQFGFFQVINHGVPESVADNAMNVFKEFFGMPAEYKATFYSNDPNKSCRLYTSTLNYDKEEVHYWRDNFTHHCHPLEDNIQDWPENPTTYRDIVGAYSGGVREFLLRILDLIAEGLGLATGYFNSELSKIQLLSVNHHIPCPDPSLTLGMPEHCDPNLISMIHQCDISGLQVFKDGEWIGVEPLPNAFVVIAGLQLRVLSNDMLTSPIHRVVTHPHESRTTICTFLIPSSDIVIEPAGHLIDARNPAFYRAYNYKEFFGTFTGTNCDAESALKCFRV</sequence>
<dbReference type="InterPro" id="IPR050295">
    <property type="entry name" value="Plant_2OG-oxidoreductases"/>
</dbReference>
<comment type="similarity">
    <text evidence="1">Belongs to the iron/ascorbate-dependent oxidoreductase family.</text>
</comment>
<feature type="domain" description="Fe2OG dioxygenase" evidence="5">
    <location>
        <begin position="1151"/>
        <end position="1250"/>
    </location>
</feature>
<evidence type="ECO:0000259" key="5">
    <source>
        <dbReference type="PROSITE" id="PS51471"/>
    </source>
</evidence>
<dbReference type="Pfam" id="PF14226">
    <property type="entry name" value="DIOX_N"/>
    <property type="match status" value="4"/>
</dbReference>
<keyword evidence="7" id="KW-1185">Reference proteome</keyword>
<keyword evidence="2" id="KW-0479">Metal-binding</keyword>
<dbReference type="SUPFAM" id="SSF51197">
    <property type="entry name" value="Clavaminate synthase-like"/>
    <property type="match status" value="4"/>
</dbReference>
<accession>A0AA89B6C9</accession>
<dbReference type="Gene3D" id="2.60.120.330">
    <property type="entry name" value="B-lactam Antibiotic, Isopenicillin N Synthase, Chain"/>
    <property type="match status" value="5"/>
</dbReference>
<evidence type="ECO:0000256" key="2">
    <source>
        <dbReference type="ARBA" id="ARBA00022723"/>
    </source>
</evidence>
<dbReference type="EMBL" id="JAVXUP010000513">
    <property type="protein sequence ID" value="KAK3026177.1"/>
    <property type="molecule type" value="Genomic_DNA"/>
</dbReference>
<feature type="compositionally biased region" description="Basic and acidic residues" evidence="4">
    <location>
        <begin position="535"/>
        <end position="552"/>
    </location>
</feature>
<gene>
    <name evidence="6" type="ORF">RJ639_040564</name>
</gene>
<feature type="compositionally biased region" description="Basic and acidic residues" evidence="4">
    <location>
        <begin position="516"/>
        <end position="525"/>
    </location>
</feature>
<reference evidence="6" key="1">
    <citation type="submission" date="2022-12" db="EMBL/GenBank/DDBJ databases">
        <title>Draft genome assemblies for two species of Escallonia (Escalloniales).</title>
        <authorList>
            <person name="Chanderbali A."/>
            <person name="Dervinis C."/>
            <person name="Anghel I."/>
            <person name="Soltis D."/>
            <person name="Soltis P."/>
            <person name="Zapata F."/>
        </authorList>
    </citation>
    <scope>NUCLEOTIDE SEQUENCE</scope>
    <source>
        <strain evidence="6">UCBG64.0493</strain>
        <tissue evidence="6">Leaf</tissue>
    </source>
</reference>
<feature type="domain" description="Fe2OG dioxygenase" evidence="5">
    <location>
        <begin position="741"/>
        <end position="841"/>
    </location>
</feature>
<name>A0AA89B6C9_9ASTE</name>
<feature type="domain" description="Fe2OG dioxygenase" evidence="5">
    <location>
        <begin position="349"/>
        <end position="449"/>
    </location>
</feature>
<organism evidence="6 7">
    <name type="scientific">Escallonia herrerae</name>
    <dbReference type="NCBI Taxonomy" id="1293975"/>
    <lineage>
        <taxon>Eukaryota</taxon>
        <taxon>Viridiplantae</taxon>
        <taxon>Streptophyta</taxon>
        <taxon>Embryophyta</taxon>
        <taxon>Tracheophyta</taxon>
        <taxon>Spermatophyta</taxon>
        <taxon>Magnoliopsida</taxon>
        <taxon>eudicotyledons</taxon>
        <taxon>Gunneridae</taxon>
        <taxon>Pentapetalae</taxon>
        <taxon>asterids</taxon>
        <taxon>campanulids</taxon>
        <taxon>Escalloniales</taxon>
        <taxon>Escalloniaceae</taxon>
        <taxon>Escallonia</taxon>
    </lineage>
</organism>
<dbReference type="GO" id="GO:0046872">
    <property type="term" value="F:metal ion binding"/>
    <property type="evidence" value="ECO:0007669"/>
    <property type="project" value="UniProtKB-KW"/>
</dbReference>
<keyword evidence="3" id="KW-0408">Iron</keyword>
<evidence type="ECO:0000256" key="1">
    <source>
        <dbReference type="ARBA" id="ARBA00008056"/>
    </source>
</evidence>
<evidence type="ECO:0000313" key="7">
    <source>
        <dbReference type="Proteomes" id="UP001188597"/>
    </source>
</evidence>
<dbReference type="PROSITE" id="PS51471">
    <property type="entry name" value="FE2OG_OXY"/>
    <property type="match status" value="3"/>
</dbReference>
<dbReference type="InterPro" id="IPR026992">
    <property type="entry name" value="DIOX_N"/>
</dbReference>
<dbReference type="InterPro" id="IPR005123">
    <property type="entry name" value="Oxoglu/Fe-dep_dioxygenase_dom"/>
</dbReference>
<dbReference type="Proteomes" id="UP001188597">
    <property type="component" value="Unassembled WGS sequence"/>
</dbReference>
<dbReference type="InterPro" id="IPR044861">
    <property type="entry name" value="IPNS-like_FE2OG_OXY"/>
</dbReference>
<evidence type="ECO:0000256" key="3">
    <source>
        <dbReference type="ARBA" id="ARBA00023004"/>
    </source>
</evidence>
<evidence type="ECO:0000256" key="4">
    <source>
        <dbReference type="SAM" id="MobiDB-lite"/>
    </source>
</evidence>
<protein>
    <recommendedName>
        <fullName evidence="5">Fe2OG dioxygenase domain-containing protein</fullName>
    </recommendedName>
</protein>
<proteinExistence type="inferred from homology"/>